<feature type="compositionally biased region" description="Basic residues" evidence="1">
    <location>
        <begin position="222"/>
        <end position="235"/>
    </location>
</feature>
<dbReference type="EMBL" id="JAHHHD010000028">
    <property type="protein sequence ID" value="MBW4660965.1"/>
    <property type="molecule type" value="Genomic_DNA"/>
</dbReference>
<dbReference type="AlphaFoldDB" id="A0A951UP66"/>
<organism evidence="2 3">
    <name type="scientific">Drouetiella hepatica Uher 2000/2452</name>
    <dbReference type="NCBI Taxonomy" id="904376"/>
    <lineage>
        <taxon>Bacteria</taxon>
        <taxon>Bacillati</taxon>
        <taxon>Cyanobacteriota</taxon>
        <taxon>Cyanophyceae</taxon>
        <taxon>Oculatellales</taxon>
        <taxon>Oculatellaceae</taxon>
        <taxon>Drouetiella</taxon>
    </lineage>
</organism>
<feature type="region of interest" description="Disordered" evidence="1">
    <location>
        <begin position="215"/>
        <end position="245"/>
    </location>
</feature>
<accession>A0A951UP66</accession>
<evidence type="ECO:0000313" key="3">
    <source>
        <dbReference type="Proteomes" id="UP000757435"/>
    </source>
</evidence>
<sequence>MELTSEDIAILCQMKLERLRQQVQATKFTTLLFMDDELKIYCNYQAEVDLLLGDSALEEQVYCITGTSQISIWFCDEKVWESSLLCVLPNIDLESDLNAIGEDLMATATLERTETKTETKAPSAAKSGRSTQGTFEEVLRQVQKVTQQSDDAIGSLILEAVPQSAWRYSQGRFVLPESAIKDSLNLMRQKLEMAIAGMGTTEAIAEVTPEVNGAEAPAAKPVAKRMATKTARKPATKTAAKKPAA</sequence>
<feature type="region of interest" description="Disordered" evidence="1">
    <location>
        <begin position="112"/>
        <end position="132"/>
    </location>
</feature>
<reference evidence="2" key="2">
    <citation type="journal article" date="2022" name="Microbiol. Resour. Announc.">
        <title>Metagenome Sequencing to Explore Phylogenomics of Terrestrial Cyanobacteria.</title>
        <authorList>
            <person name="Ward R.D."/>
            <person name="Stajich J.E."/>
            <person name="Johansen J.R."/>
            <person name="Huntemann M."/>
            <person name="Clum A."/>
            <person name="Foster B."/>
            <person name="Foster B."/>
            <person name="Roux S."/>
            <person name="Palaniappan K."/>
            <person name="Varghese N."/>
            <person name="Mukherjee S."/>
            <person name="Reddy T.B.K."/>
            <person name="Daum C."/>
            <person name="Copeland A."/>
            <person name="Chen I.A."/>
            <person name="Ivanova N.N."/>
            <person name="Kyrpides N.C."/>
            <person name="Shapiro N."/>
            <person name="Eloe-Fadrosh E.A."/>
            <person name="Pietrasiak N."/>
        </authorList>
    </citation>
    <scope>NUCLEOTIDE SEQUENCE</scope>
    <source>
        <strain evidence="2">UHER 2000/2452</strain>
    </source>
</reference>
<evidence type="ECO:0000313" key="2">
    <source>
        <dbReference type="EMBL" id="MBW4660965.1"/>
    </source>
</evidence>
<comment type="caution">
    <text evidence="2">The sequence shown here is derived from an EMBL/GenBank/DDBJ whole genome shotgun (WGS) entry which is preliminary data.</text>
</comment>
<reference evidence="2" key="1">
    <citation type="submission" date="2021-05" db="EMBL/GenBank/DDBJ databases">
        <authorList>
            <person name="Pietrasiak N."/>
            <person name="Ward R."/>
            <person name="Stajich J.E."/>
            <person name="Kurbessoian T."/>
        </authorList>
    </citation>
    <scope>NUCLEOTIDE SEQUENCE</scope>
    <source>
        <strain evidence="2">UHER 2000/2452</strain>
    </source>
</reference>
<dbReference type="Proteomes" id="UP000757435">
    <property type="component" value="Unassembled WGS sequence"/>
</dbReference>
<feature type="compositionally biased region" description="Low complexity" evidence="1">
    <location>
        <begin position="236"/>
        <end position="245"/>
    </location>
</feature>
<name>A0A951UP66_9CYAN</name>
<evidence type="ECO:0000256" key="1">
    <source>
        <dbReference type="SAM" id="MobiDB-lite"/>
    </source>
</evidence>
<gene>
    <name evidence="2" type="ORF">KME15_20000</name>
</gene>
<proteinExistence type="predicted"/>
<protein>
    <submittedName>
        <fullName evidence="2">Uncharacterized protein</fullName>
    </submittedName>
</protein>